<feature type="region of interest" description="Disordered" evidence="1">
    <location>
        <begin position="1"/>
        <end position="22"/>
    </location>
</feature>
<dbReference type="Pfam" id="PF07811">
    <property type="entry name" value="TadE"/>
    <property type="match status" value="1"/>
</dbReference>
<dbReference type="RefSeq" id="WP_192283884.1">
    <property type="nucleotide sequence ID" value="NZ_JBHSTT010000054.1"/>
</dbReference>
<keyword evidence="2" id="KW-0812">Transmembrane</keyword>
<evidence type="ECO:0000259" key="3">
    <source>
        <dbReference type="Pfam" id="PF07811"/>
    </source>
</evidence>
<accession>A0ABW1WS61</accession>
<keyword evidence="5" id="KW-1185">Reference proteome</keyword>
<name>A0ABW1WS61_9HYPH</name>
<comment type="caution">
    <text evidence="4">The sequence shown here is derived from an EMBL/GenBank/DDBJ whole genome shotgun (WGS) entry which is preliminary data.</text>
</comment>
<evidence type="ECO:0000313" key="5">
    <source>
        <dbReference type="Proteomes" id="UP001596237"/>
    </source>
</evidence>
<feature type="domain" description="TadE-like" evidence="3">
    <location>
        <begin position="45"/>
        <end position="83"/>
    </location>
</feature>
<evidence type="ECO:0000256" key="2">
    <source>
        <dbReference type="SAM" id="Phobius"/>
    </source>
</evidence>
<reference evidence="5" key="1">
    <citation type="journal article" date="2019" name="Int. J. Syst. Evol. Microbiol.">
        <title>The Global Catalogue of Microorganisms (GCM) 10K type strain sequencing project: providing services to taxonomists for standard genome sequencing and annotation.</title>
        <authorList>
            <consortium name="The Broad Institute Genomics Platform"/>
            <consortium name="The Broad Institute Genome Sequencing Center for Infectious Disease"/>
            <person name="Wu L."/>
            <person name="Ma J."/>
        </authorList>
    </citation>
    <scope>NUCLEOTIDE SEQUENCE [LARGE SCALE GENOMIC DNA]</scope>
    <source>
        <strain evidence="5">CCUG 36916</strain>
    </source>
</reference>
<keyword evidence="2" id="KW-0472">Membrane</keyword>
<dbReference type="Proteomes" id="UP001596237">
    <property type="component" value="Unassembled WGS sequence"/>
</dbReference>
<proteinExistence type="predicted"/>
<keyword evidence="2" id="KW-1133">Transmembrane helix</keyword>
<dbReference type="EMBL" id="JBHSTT010000054">
    <property type="protein sequence ID" value="MFC6391035.1"/>
    <property type="molecule type" value="Genomic_DNA"/>
</dbReference>
<feature type="transmembrane region" description="Helical" evidence="2">
    <location>
        <begin position="47"/>
        <end position="69"/>
    </location>
</feature>
<protein>
    <submittedName>
        <fullName evidence="4">TadE/TadG family type IV pilus assembly protein</fullName>
    </submittedName>
</protein>
<gene>
    <name evidence="4" type="ORF">ACFQDP_17075</name>
</gene>
<sequence>MPARPSSEPDPAPVGGSGTRVTGRLRSCRAGLALHARRFRPADQGIVAVEFALILPTLLLLLLAGAQVITYVDATRKVDLVAQSISQMISRAAPPTGQTVAKVDAGDLHFSYDSTLVLFPYVMRDARRQGIAWYRDISVNYAGIQFKQKSSTCPSSADMSACYTANVVWTSTGASQPSEGANYRPCGTALTAVDDKAAPSRTTLPRSAYGAASLVVIDVVFTFKPTFASGILPSVRIARSAYVMPRYASFVDYDLTNSDGIATRCPGF</sequence>
<dbReference type="InterPro" id="IPR012495">
    <property type="entry name" value="TadE-like_dom"/>
</dbReference>
<organism evidence="4 5">
    <name type="scientific">Methylorubrum zatmanii</name>
    <dbReference type="NCBI Taxonomy" id="29429"/>
    <lineage>
        <taxon>Bacteria</taxon>
        <taxon>Pseudomonadati</taxon>
        <taxon>Pseudomonadota</taxon>
        <taxon>Alphaproteobacteria</taxon>
        <taxon>Hyphomicrobiales</taxon>
        <taxon>Methylobacteriaceae</taxon>
        <taxon>Methylorubrum</taxon>
    </lineage>
</organism>
<evidence type="ECO:0000256" key="1">
    <source>
        <dbReference type="SAM" id="MobiDB-lite"/>
    </source>
</evidence>
<evidence type="ECO:0000313" key="4">
    <source>
        <dbReference type="EMBL" id="MFC6391035.1"/>
    </source>
</evidence>